<name>A0ACA9SNK5_9GLOM</name>
<protein>
    <submittedName>
        <fullName evidence="1">28498_t:CDS:1</fullName>
    </submittedName>
</protein>
<accession>A0ACA9SNK5</accession>
<keyword evidence="2" id="KW-1185">Reference proteome</keyword>
<reference evidence="1" key="1">
    <citation type="submission" date="2021-06" db="EMBL/GenBank/DDBJ databases">
        <authorList>
            <person name="Kallberg Y."/>
            <person name="Tangrot J."/>
            <person name="Rosling A."/>
        </authorList>
    </citation>
    <scope>NUCLEOTIDE SEQUENCE</scope>
    <source>
        <strain evidence="1">MA461A</strain>
    </source>
</reference>
<dbReference type="EMBL" id="CAJVQC010140093">
    <property type="protein sequence ID" value="CAG8843868.1"/>
    <property type="molecule type" value="Genomic_DNA"/>
</dbReference>
<dbReference type="Proteomes" id="UP000789920">
    <property type="component" value="Unassembled WGS sequence"/>
</dbReference>
<proteinExistence type="predicted"/>
<gene>
    <name evidence="1" type="ORF">RPERSI_LOCUS32961</name>
</gene>
<evidence type="ECO:0000313" key="1">
    <source>
        <dbReference type="EMBL" id="CAG8843868.1"/>
    </source>
</evidence>
<comment type="caution">
    <text evidence="1">The sequence shown here is derived from an EMBL/GenBank/DDBJ whole genome shotgun (WGS) entry which is preliminary data.</text>
</comment>
<sequence length="157" mass="17718">HWHGLSLTGNNQYDGVPRLKQCPIPNNGSFLYNFTNCNILSRPFWYHSHLEGQLVDGLKGPIVIHNPNDPYLTEYDFDYVITLSECYRGTEPNPISGDISGKGQYNCTLASNDSCNPNNGVVTYVVQMGKKYRFRTINMSGAAHYIFSIDEHPLTLI</sequence>
<evidence type="ECO:0000313" key="2">
    <source>
        <dbReference type="Proteomes" id="UP000789920"/>
    </source>
</evidence>
<feature type="non-terminal residue" evidence="1">
    <location>
        <position position="1"/>
    </location>
</feature>
<organism evidence="1 2">
    <name type="scientific">Racocetra persica</name>
    <dbReference type="NCBI Taxonomy" id="160502"/>
    <lineage>
        <taxon>Eukaryota</taxon>
        <taxon>Fungi</taxon>
        <taxon>Fungi incertae sedis</taxon>
        <taxon>Mucoromycota</taxon>
        <taxon>Glomeromycotina</taxon>
        <taxon>Glomeromycetes</taxon>
        <taxon>Diversisporales</taxon>
        <taxon>Gigasporaceae</taxon>
        <taxon>Racocetra</taxon>
    </lineage>
</organism>